<feature type="coiled-coil region" evidence="2">
    <location>
        <begin position="87"/>
        <end position="141"/>
    </location>
</feature>
<dbReference type="OrthoDB" id="9811754at2"/>
<keyword evidence="6" id="KW-1185">Reference proteome</keyword>
<dbReference type="EMBL" id="BDOQ01000002">
    <property type="protein sequence ID" value="GBG13070.1"/>
    <property type="molecule type" value="Genomic_DNA"/>
</dbReference>
<dbReference type="GO" id="GO:0055085">
    <property type="term" value="P:transmembrane transport"/>
    <property type="evidence" value="ECO:0007669"/>
    <property type="project" value="InterPro"/>
</dbReference>
<dbReference type="Pfam" id="PF25885">
    <property type="entry name" value="HH_EMRA"/>
    <property type="match status" value="1"/>
</dbReference>
<organism evidence="5 6">
    <name type="scientific">Novimethylophilus kurashikiensis</name>
    <dbReference type="NCBI Taxonomy" id="1825523"/>
    <lineage>
        <taxon>Bacteria</taxon>
        <taxon>Pseudomonadati</taxon>
        <taxon>Pseudomonadota</taxon>
        <taxon>Betaproteobacteria</taxon>
        <taxon>Nitrosomonadales</taxon>
        <taxon>Methylophilaceae</taxon>
        <taxon>Novimethylophilus</taxon>
    </lineage>
</organism>
<comment type="subcellular location">
    <subcellularLocation>
        <location evidence="1">Cell envelope</location>
    </subcellularLocation>
</comment>
<gene>
    <name evidence="5" type="primary">emrA</name>
    <name evidence="5" type="ORF">NMK_0608</name>
</gene>
<sequence length="385" mass="42471">MSDNKVRTRYHRLRYAWALMAVAGVGSLSYWYLFLRPHVVCDDAYVMGNIIPVQALVPGIVVKVNVDNSMYVEAGQPLLSQELHLMTEQLEKSAANLAEAVRKTRSQFSEVQQTEAELASLKAQRAKIADDLARYRQAEAEGAIAGQKVADAVADLAILDQQILAAEAKTGKSRALVANTTVQNNPWVLKEKAEYVASYIQCHRTTLRSPVSGYVANRRVQTGQNLTPGQLLMNVVPLKDLWVTANIKETDMKNVSPGQDALITAHIYDQEVTYHGKVLGIEPAGGSTFSLFPPDNSTGNYIHIVERVPVRISIDSKELTAHPLRPGMSVTVEIQHSENNRQPHLLASAVNTDTESNRTSVYERELSEALSQADNIIRLNASKAF</sequence>
<keyword evidence="3" id="KW-1133">Transmembrane helix</keyword>
<dbReference type="GO" id="GO:0030313">
    <property type="term" value="C:cell envelope"/>
    <property type="evidence" value="ECO:0007669"/>
    <property type="project" value="UniProtKB-SubCell"/>
</dbReference>
<dbReference type="Gene3D" id="1.20.1270.60">
    <property type="entry name" value="Arfaptin homology (AH) domain/BAR domain"/>
    <property type="match status" value="1"/>
</dbReference>
<dbReference type="AlphaFoldDB" id="A0A2R5F3J8"/>
<dbReference type="Gene3D" id="2.40.30.170">
    <property type="match status" value="1"/>
</dbReference>
<comment type="caution">
    <text evidence="5">The sequence shown here is derived from an EMBL/GenBank/DDBJ whole genome shotgun (WGS) entry which is preliminary data.</text>
</comment>
<reference evidence="5 6" key="1">
    <citation type="journal article" date="2018" name="Environ. Microbiol.">
        <title>Isolation and genomic characterization of Novimethylophilus kurashikiensis gen. nov. sp. nov., a new lanthanide-dependent methylotrophic species of Methylophilaceae.</title>
        <authorList>
            <person name="Lv H."/>
            <person name="Sahin N."/>
            <person name="Tani A."/>
        </authorList>
    </citation>
    <scope>NUCLEOTIDE SEQUENCE [LARGE SCALE GENOMIC DNA]</scope>
    <source>
        <strain evidence="5 6">La2-4</strain>
    </source>
</reference>
<evidence type="ECO:0000256" key="3">
    <source>
        <dbReference type="SAM" id="Phobius"/>
    </source>
</evidence>
<feature type="domain" description="Multidrug export protein EmrA/FarA alpha-helical hairpin" evidence="4">
    <location>
        <begin position="89"/>
        <end position="205"/>
    </location>
</feature>
<dbReference type="RefSeq" id="WP_109014278.1">
    <property type="nucleotide sequence ID" value="NZ_BDOQ01000002.1"/>
</dbReference>
<dbReference type="PANTHER" id="PTHR30386:SF19">
    <property type="entry name" value="MULTIDRUG EXPORT PROTEIN EMRA-RELATED"/>
    <property type="match status" value="1"/>
</dbReference>
<protein>
    <submittedName>
        <fullName evidence="5">Membrane fusion protein, multidrug efflux system</fullName>
    </submittedName>
</protein>
<dbReference type="InterPro" id="IPR027267">
    <property type="entry name" value="AH/BAR_dom_sf"/>
</dbReference>
<accession>A0A2R5F3J8</accession>
<feature type="transmembrane region" description="Helical" evidence="3">
    <location>
        <begin position="12"/>
        <end position="33"/>
    </location>
</feature>
<keyword evidence="3" id="KW-0472">Membrane</keyword>
<proteinExistence type="predicted"/>
<dbReference type="InterPro" id="IPR050739">
    <property type="entry name" value="MFP"/>
</dbReference>
<keyword evidence="2" id="KW-0175">Coiled coil</keyword>
<dbReference type="PANTHER" id="PTHR30386">
    <property type="entry name" value="MEMBRANE FUSION SUBUNIT OF EMRAB-TOLC MULTIDRUG EFFLUX PUMP"/>
    <property type="match status" value="1"/>
</dbReference>
<dbReference type="InterPro" id="IPR058633">
    <property type="entry name" value="EmrA/FarA_HH"/>
</dbReference>
<dbReference type="Proteomes" id="UP000245081">
    <property type="component" value="Unassembled WGS sequence"/>
</dbReference>
<name>A0A2R5F3J8_9PROT</name>
<evidence type="ECO:0000256" key="1">
    <source>
        <dbReference type="ARBA" id="ARBA00004196"/>
    </source>
</evidence>
<keyword evidence="3" id="KW-0812">Transmembrane</keyword>
<evidence type="ECO:0000256" key="2">
    <source>
        <dbReference type="SAM" id="Coils"/>
    </source>
</evidence>
<evidence type="ECO:0000313" key="5">
    <source>
        <dbReference type="EMBL" id="GBG13070.1"/>
    </source>
</evidence>
<evidence type="ECO:0000313" key="6">
    <source>
        <dbReference type="Proteomes" id="UP000245081"/>
    </source>
</evidence>
<evidence type="ECO:0000259" key="4">
    <source>
        <dbReference type="Pfam" id="PF25885"/>
    </source>
</evidence>